<sequence>MSSKEYPMSGNSVQRTEEEDAHLCLRCHTTIMGLHNYVAHRQNPCHQMFPVTEKNDGEIVSYEKKYFQEKTTSDSSHGLTNQSNKSKDYKKKSYQILDKFSNLPNRLQEHRHPTNLDNEEIDDMQCHMPITVPQSSKELQGDRNFKMSFSANKSNDLHSLTQTRTNQSFPELENQSDLSQTQLQSQNINSSLPKNNLSSSHEDVDHYPLDSSNICLQGNNKTHSILCKTSLSQNRNLHSPPALDTSNVAIRHHLIHHKHEESSSLTNESRSIENLQTAKHARQKLNIESRNKDSSGSLFPSYENKVKQILECQSQKLSQAQTPFTSFTDPLLLHTQNNSHIFRQFEGFVEQGKTCQVGSPIAPTFPKASTSNYEIENPKPSYDLESHNFESRYQEFYSIQSSSQDSLLSPNQLINISHKRNSTSSQEVQSTLQVIGCMPARVNLKRHEVEMMEYQSSGDLTTTVSSQLSAEYQPATTADMVKDEVLRQDDFLSSLELRSRPKILTKQPNNEEEEEEEEDDEMRPPSHHTGGKWRPGLDSPISNDVGWRSCPPRSEVEDEELEEDHDEEDDDLLLPPPSYTKGKWLPGKRITNKGSSTYGHYCHPCDRKLRDQNTYHRHLQSQLHFINQGKANAKFEASQGREDQNSTLRRRPVRLKRIAAERFLKNTIAQLKSKKLFVKHEITNLDDNKKSDDELETPINECQSTISKESLKKEVKQESSDEEIVPSNSSVPKLMCPICRLSFGASYVSLHFASLAHIHNELEQRHEPTLSIKEEYNNIIIKYIDEIVKTSYFKCNVCKFYCNLHDDLYEHMTTHNNETTESELKNLYTCSSCQDENAMQIKEFLRHLKTPHHKENAREEVLLSHQVMVDRKTAVTCPLCNKLFRYFHAYRRHRRMFHEETDFQLSHQRLLRCPECNFQASDYKLIRTHLRENHEDQENNFSSYYCFVCGLGFKSLQEAEVHRRSVFHRTTVGRQKGLSVARTCNMCYEHVPDLASLRAHMVERHSSECSPCHVCGHVPPLRADLAQHQRNCKGEVSEVNGTYKCQLCPFKNNLLAHVLSHTTLSHGTPDSDTRYPCHICKTKLRATSVKGHMLSHSNEWPHGCHLCSRKFPRQEWLTRHLATVHHRGGKQQTETQMHQLCHLCGATHTNRSHLKRHLEQHHGHALLVSPKETISSKISRNHRFKNNTEENSKILCHLCGHQADSPSYMKIHMRGHRGNKGGQLECPHCNYITGHLPHLRRHLRLHTGATPFVCPYCPYECNNQENLRKHMLKTKLHPGRFMYECRLCIDSPDFKTSGDTEASQQNIENQKEVYIFKSNYSKELHSHLLQHHHNHFSNKEQVTAHIRSYYHPESDITVTNNPKPYLHKKRKR</sequence>
<dbReference type="InterPro" id="IPR013087">
    <property type="entry name" value="Znf_C2H2_type"/>
</dbReference>
<feature type="compositionally biased region" description="Acidic residues" evidence="8">
    <location>
        <begin position="510"/>
        <end position="521"/>
    </location>
</feature>
<feature type="region of interest" description="Disordered" evidence="8">
    <location>
        <begin position="168"/>
        <end position="205"/>
    </location>
</feature>
<feature type="region of interest" description="Disordered" evidence="8">
    <location>
        <begin position="70"/>
        <end position="90"/>
    </location>
</feature>
<keyword evidence="2" id="KW-0479">Metal-binding</keyword>
<keyword evidence="5" id="KW-0862">Zinc</keyword>
<evidence type="ECO:0000256" key="2">
    <source>
        <dbReference type="ARBA" id="ARBA00022723"/>
    </source>
</evidence>
<evidence type="ECO:0000313" key="11">
    <source>
        <dbReference type="Proteomes" id="UP001497623"/>
    </source>
</evidence>
<feature type="compositionally biased region" description="Low complexity" evidence="8">
    <location>
        <begin position="175"/>
        <end position="199"/>
    </location>
</feature>
<evidence type="ECO:0000256" key="7">
    <source>
        <dbReference type="PROSITE-ProRule" id="PRU00042"/>
    </source>
</evidence>
<evidence type="ECO:0000259" key="9">
    <source>
        <dbReference type="PROSITE" id="PS50157"/>
    </source>
</evidence>
<feature type="domain" description="C2H2-type" evidence="9">
    <location>
        <begin position="1102"/>
        <end position="1131"/>
    </location>
</feature>
<dbReference type="GO" id="GO:0001228">
    <property type="term" value="F:DNA-binding transcription activator activity, RNA polymerase II-specific"/>
    <property type="evidence" value="ECO:0007669"/>
    <property type="project" value="TreeGrafter"/>
</dbReference>
<dbReference type="PROSITE" id="PS00028">
    <property type="entry name" value="ZINC_FINGER_C2H2_1"/>
    <property type="match status" value="6"/>
</dbReference>
<feature type="non-terminal residue" evidence="10">
    <location>
        <position position="1372"/>
    </location>
</feature>
<evidence type="ECO:0000313" key="10">
    <source>
        <dbReference type="EMBL" id="CAL4120875.1"/>
    </source>
</evidence>
<evidence type="ECO:0000256" key="1">
    <source>
        <dbReference type="ARBA" id="ARBA00004123"/>
    </source>
</evidence>
<feature type="domain" description="C2H2-type" evidence="9">
    <location>
        <begin position="875"/>
        <end position="903"/>
    </location>
</feature>
<gene>
    <name evidence="10" type="ORF">MNOR_LOCUS22160</name>
</gene>
<comment type="caution">
    <text evidence="10">The sequence shown here is derived from an EMBL/GenBank/DDBJ whole genome shotgun (WGS) entry which is preliminary data.</text>
</comment>
<organism evidence="10 11">
    <name type="scientific">Meganyctiphanes norvegica</name>
    <name type="common">Northern krill</name>
    <name type="synonym">Thysanopoda norvegica</name>
    <dbReference type="NCBI Taxonomy" id="48144"/>
    <lineage>
        <taxon>Eukaryota</taxon>
        <taxon>Metazoa</taxon>
        <taxon>Ecdysozoa</taxon>
        <taxon>Arthropoda</taxon>
        <taxon>Crustacea</taxon>
        <taxon>Multicrustacea</taxon>
        <taxon>Malacostraca</taxon>
        <taxon>Eumalacostraca</taxon>
        <taxon>Eucarida</taxon>
        <taxon>Euphausiacea</taxon>
        <taxon>Euphausiidae</taxon>
        <taxon>Meganyctiphanes</taxon>
    </lineage>
</organism>
<keyword evidence="3" id="KW-0677">Repeat</keyword>
<feature type="domain" description="C2H2-type" evidence="9">
    <location>
        <begin position="1194"/>
        <end position="1221"/>
    </location>
</feature>
<dbReference type="PANTHER" id="PTHR24376">
    <property type="entry name" value="ZINC FINGER PROTEIN"/>
    <property type="match status" value="1"/>
</dbReference>
<proteinExistence type="predicted"/>
<feature type="domain" description="C2H2-type" evidence="9">
    <location>
        <begin position="793"/>
        <end position="820"/>
    </location>
</feature>
<name>A0AAV2R8K7_MEGNR</name>
<dbReference type="Gene3D" id="3.30.160.60">
    <property type="entry name" value="Classic Zinc Finger"/>
    <property type="match status" value="4"/>
</dbReference>
<reference evidence="10 11" key="1">
    <citation type="submission" date="2024-05" db="EMBL/GenBank/DDBJ databases">
        <authorList>
            <person name="Wallberg A."/>
        </authorList>
    </citation>
    <scope>NUCLEOTIDE SEQUENCE [LARGE SCALE GENOMIC DNA]</scope>
</reference>
<dbReference type="SMART" id="SM00355">
    <property type="entry name" value="ZnF_C2H2"/>
    <property type="match status" value="15"/>
</dbReference>
<dbReference type="SUPFAM" id="SSF57667">
    <property type="entry name" value="beta-beta-alpha zinc fingers"/>
    <property type="match status" value="2"/>
</dbReference>
<feature type="compositionally biased region" description="Acidic residues" evidence="8">
    <location>
        <begin position="556"/>
        <end position="572"/>
    </location>
</feature>
<feature type="domain" description="C2H2-type" evidence="9">
    <location>
        <begin position="1139"/>
        <end position="1166"/>
    </location>
</feature>
<comment type="subcellular location">
    <subcellularLocation>
        <location evidence="1">Nucleus</location>
    </subcellularLocation>
</comment>
<evidence type="ECO:0000256" key="4">
    <source>
        <dbReference type="ARBA" id="ARBA00022771"/>
    </source>
</evidence>
<dbReference type="PANTHER" id="PTHR24376:SF84">
    <property type="entry name" value="ZINC FINGER PROTEIN 521"/>
    <property type="match status" value="1"/>
</dbReference>
<keyword evidence="6" id="KW-0539">Nucleus</keyword>
<evidence type="ECO:0000256" key="8">
    <source>
        <dbReference type="SAM" id="MobiDB-lite"/>
    </source>
</evidence>
<dbReference type="PROSITE" id="PS50157">
    <property type="entry name" value="ZINC_FINGER_C2H2_2"/>
    <property type="match status" value="6"/>
</dbReference>
<protein>
    <recommendedName>
        <fullName evidence="9">C2H2-type domain-containing protein</fullName>
    </recommendedName>
</protein>
<dbReference type="GO" id="GO:0000978">
    <property type="term" value="F:RNA polymerase II cis-regulatory region sequence-specific DNA binding"/>
    <property type="evidence" value="ECO:0007669"/>
    <property type="project" value="TreeGrafter"/>
</dbReference>
<dbReference type="GO" id="GO:0008270">
    <property type="term" value="F:zinc ion binding"/>
    <property type="evidence" value="ECO:0007669"/>
    <property type="project" value="UniProtKB-KW"/>
</dbReference>
<feature type="domain" description="C2H2-type" evidence="9">
    <location>
        <begin position="1224"/>
        <end position="1251"/>
    </location>
</feature>
<feature type="region of interest" description="Disordered" evidence="8">
    <location>
        <begin position="258"/>
        <end position="299"/>
    </location>
</feature>
<feature type="region of interest" description="Disordered" evidence="8">
    <location>
        <begin position="498"/>
        <end position="587"/>
    </location>
</feature>
<dbReference type="EMBL" id="CAXKWB010018425">
    <property type="protein sequence ID" value="CAL4120875.1"/>
    <property type="molecule type" value="Genomic_DNA"/>
</dbReference>
<dbReference type="InterPro" id="IPR036236">
    <property type="entry name" value="Znf_C2H2_sf"/>
</dbReference>
<feature type="compositionally biased region" description="Polar residues" evidence="8">
    <location>
        <begin position="263"/>
        <end position="277"/>
    </location>
</feature>
<keyword evidence="11" id="KW-1185">Reference proteome</keyword>
<evidence type="ECO:0000256" key="3">
    <source>
        <dbReference type="ARBA" id="ARBA00022737"/>
    </source>
</evidence>
<dbReference type="GO" id="GO:0005634">
    <property type="term" value="C:nucleus"/>
    <property type="evidence" value="ECO:0007669"/>
    <property type="project" value="UniProtKB-SubCell"/>
</dbReference>
<evidence type="ECO:0000256" key="6">
    <source>
        <dbReference type="ARBA" id="ARBA00023242"/>
    </source>
</evidence>
<dbReference type="Proteomes" id="UP001497623">
    <property type="component" value="Unassembled WGS sequence"/>
</dbReference>
<accession>A0AAV2R8K7</accession>
<keyword evidence="4 7" id="KW-0863">Zinc-finger</keyword>
<evidence type="ECO:0000256" key="5">
    <source>
        <dbReference type="ARBA" id="ARBA00022833"/>
    </source>
</evidence>